<dbReference type="EMBL" id="BNJF01000001">
    <property type="protein sequence ID" value="GHO43182.1"/>
    <property type="molecule type" value="Genomic_DNA"/>
</dbReference>
<dbReference type="Proteomes" id="UP000612362">
    <property type="component" value="Unassembled WGS sequence"/>
</dbReference>
<keyword evidence="2" id="KW-0812">Transmembrane</keyword>
<evidence type="ECO:0000259" key="3">
    <source>
        <dbReference type="Pfam" id="PF10531"/>
    </source>
</evidence>
<keyword evidence="2" id="KW-0472">Membrane</keyword>
<proteinExistence type="predicted"/>
<dbReference type="RefSeq" id="WP_220192667.1">
    <property type="nucleotide sequence ID" value="NZ_BNJF01000001.1"/>
</dbReference>
<organism evidence="4 5">
    <name type="scientific">Ktedonospora formicarum</name>
    <dbReference type="NCBI Taxonomy" id="2778364"/>
    <lineage>
        <taxon>Bacteria</taxon>
        <taxon>Bacillati</taxon>
        <taxon>Chloroflexota</taxon>
        <taxon>Ktedonobacteria</taxon>
        <taxon>Ktedonobacterales</taxon>
        <taxon>Ktedonobacteraceae</taxon>
        <taxon>Ktedonospora</taxon>
    </lineage>
</organism>
<accession>A0A8J3MNV5</accession>
<dbReference type="InterPro" id="IPR019554">
    <property type="entry name" value="Soluble_ligand-bd"/>
</dbReference>
<feature type="domain" description="Soluble ligand binding" evidence="3">
    <location>
        <begin position="157"/>
        <end position="210"/>
    </location>
</feature>
<dbReference type="GO" id="GO:0015627">
    <property type="term" value="C:type II protein secretion system complex"/>
    <property type="evidence" value="ECO:0007669"/>
    <property type="project" value="TreeGrafter"/>
</dbReference>
<keyword evidence="2" id="KW-1133">Transmembrane helix</keyword>
<dbReference type="InterPro" id="IPR010994">
    <property type="entry name" value="RuvA_2-like"/>
</dbReference>
<name>A0A8J3MNV5_9CHLR</name>
<feature type="region of interest" description="Disordered" evidence="1">
    <location>
        <begin position="125"/>
        <end position="150"/>
    </location>
</feature>
<reference evidence="4" key="1">
    <citation type="submission" date="2020-10" db="EMBL/GenBank/DDBJ databases">
        <title>Taxonomic study of unclassified bacteria belonging to the class Ktedonobacteria.</title>
        <authorList>
            <person name="Yabe S."/>
            <person name="Wang C.M."/>
            <person name="Zheng Y."/>
            <person name="Sakai Y."/>
            <person name="Cavaletti L."/>
            <person name="Monciardini P."/>
            <person name="Donadio S."/>
        </authorList>
    </citation>
    <scope>NUCLEOTIDE SEQUENCE</scope>
    <source>
        <strain evidence="4">SOSP1-1</strain>
    </source>
</reference>
<dbReference type="InterPro" id="IPR051675">
    <property type="entry name" value="Endo/Exo/Phosphatase_dom_1"/>
</dbReference>
<dbReference type="GO" id="GO:0015628">
    <property type="term" value="P:protein secretion by the type II secretion system"/>
    <property type="evidence" value="ECO:0007669"/>
    <property type="project" value="TreeGrafter"/>
</dbReference>
<dbReference type="Gene3D" id="1.10.150.280">
    <property type="entry name" value="AF1531-like domain"/>
    <property type="match status" value="1"/>
</dbReference>
<feature type="transmembrane region" description="Helical" evidence="2">
    <location>
        <begin position="101"/>
        <end position="118"/>
    </location>
</feature>
<dbReference type="SUPFAM" id="SSF47781">
    <property type="entry name" value="RuvA domain 2-like"/>
    <property type="match status" value="1"/>
</dbReference>
<dbReference type="PANTHER" id="PTHR21180:SF32">
    <property type="entry name" value="ENDONUCLEASE_EXONUCLEASE_PHOSPHATASE FAMILY DOMAIN-CONTAINING PROTEIN 1"/>
    <property type="match status" value="1"/>
</dbReference>
<dbReference type="Pfam" id="PF10531">
    <property type="entry name" value="SLBB"/>
    <property type="match status" value="1"/>
</dbReference>
<dbReference type="AlphaFoldDB" id="A0A8J3MNV5"/>
<evidence type="ECO:0000313" key="4">
    <source>
        <dbReference type="EMBL" id="GHO43182.1"/>
    </source>
</evidence>
<evidence type="ECO:0000256" key="2">
    <source>
        <dbReference type="SAM" id="Phobius"/>
    </source>
</evidence>
<evidence type="ECO:0000313" key="5">
    <source>
        <dbReference type="Proteomes" id="UP000612362"/>
    </source>
</evidence>
<gene>
    <name evidence="4" type="ORF">KSX_13450</name>
</gene>
<keyword evidence="5" id="KW-1185">Reference proteome</keyword>
<protein>
    <recommendedName>
        <fullName evidence="3">Soluble ligand binding domain-containing protein</fullName>
    </recommendedName>
</protein>
<evidence type="ECO:0000256" key="1">
    <source>
        <dbReference type="SAM" id="MobiDB-lite"/>
    </source>
</evidence>
<sequence length="300" mass="32465">MAYNTSTTPGSFSPEEDDHFHLAKQVTQPNHIVDVTNGSQTTHSAPTLAQPAQIRPVAKFPLLTLPQKQLANEVDLDELPNPPQMPEETDNQTAKPQWQRWLTIGLLLSLCLALFLIWQPGSTTSNTLPPSKQQDISKSTDPKKNTENSSTGATLQVYAVGAVKKPGIYTLAMGSRVYHLLAAAGGPLPNANLVALNLAAPLTDGEEIYIAKVGETLPSNVGGTPTTKGTSTSNNTDTTQIVNINTASEDEMRQVLHVSSTTAKNIINYRTQHGPYTSVDQLLQVISNDIYKRIKDMVTV</sequence>
<dbReference type="Pfam" id="PF12836">
    <property type="entry name" value="HHH_3"/>
    <property type="match status" value="1"/>
</dbReference>
<comment type="caution">
    <text evidence="4">The sequence shown here is derived from an EMBL/GenBank/DDBJ whole genome shotgun (WGS) entry which is preliminary data.</text>
</comment>
<feature type="compositionally biased region" description="Polar residues" evidence="1">
    <location>
        <begin position="125"/>
        <end position="137"/>
    </location>
</feature>
<dbReference type="PANTHER" id="PTHR21180">
    <property type="entry name" value="ENDONUCLEASE/EXONUCLEASE/PHOSPHATASE FAMILY DOMAIN-CONTAINING PROTEIN 1"/>
    <property type="match status" value="1"/>
</dbReference>